<protein>
    <recommendedName>
        <fullName evidence="1">Segregation and condensation protein A</fullName>
    </recommendedName>
</protein>
<name>A0A5B2V797_9HYPH</name>
<proteinExistence type="predicted"/>
<dbReference type="Pfam" id="PF02616">
    <property type="entry name" value="SMC_ScpA"/>
    <property type="match status" value="1"/>
</dbReference>
<reference evidence="2 3" key="1">
    <citation type="submission" date="2019-09" db="EMBL/GenBank/DDBJ databases">
        <title>Salinarimonas rosea gen. nov., sp. nov., a new member of the a-2 subgroup of the Proteobacteria.</title>
        <authorList>
            <person name="Liu J."/>
        </authorList>
    </citation>
    <scope>NUCLEOTIDE SEQUENCE [LARGE SCALE GENOMIC DNA]</scope>
    <source>
        <strain evidence="2 3">BN140002</strain>
    </source>
</reference>
<dbReference type="PANTHER" id="PTHR33969:SF2">
    <property type="entry name" value="SEGREGATION AND CONDENSATION PROTEIN A"/>
    <property type="match status" value="1"/>
</dbReference>
<dbReference type="Gene3D" id="6.10.250.2410">
    <property type="match status" value="1"/>
</dbReference>
<evidence type="ECO:0000256" key="1">
    <source>
        <dbReference type="ARBA" id="ARBA00044777"/>
    </source>
</evidence>
<reference evidence="2 3" key="2">
    <citation type="submission" date="2019-09" db="EMBL/GenBank/DDBJ databases">
        <authorList>
            <person name="Jin C."/>
        </authorList>
    </citation>
    <scope>NUCLEOTIDE SEQUENCE [LARGE SCALE GENOMIC DNA]</scope>
    <source>
        <strain evidence="2 3">BN140002</strain>
    </source>
</reference>
<dbReference type="RefSeq" id="WP_149820978.1">
    <property type="nucleotide sequence ID" value="NZ_VUOA01000036.1"/>
</dbReference>
<evidence type="ECO:0000313" key="3">
    <source>
        <dbReference type="Proteomes" id="UP000323142"/>
    </source>
</evidence>
<gene>
    <name evidence="2" type="ORF">F0L46_20335</name>
</gene>
<dbReference type="PANTHER" id="PTHR33969">
    <property type="entry name" value="SEGREGATION AND CONDENSATION PROTEIN A"/>
    <property type="match status" value="1"/>
</dbReference>
<sequence>MRDSTVFDDFDAGERRDGEPAFVVDVDGYEGPLDLLLDLARRQKVDLARVSILALAEQYIAFIESARAKRLELAADYLVMAAWLAYLKSRLLLPEPPKPEEPSAEEMADELAARLVRLEVVRLAAWRLEGRDRLHRDVFPRGAPEPIELVARSAYHATLHELLVAYGRQRQKEVVARVTLRKRRVWSLLDARQALERLVGAVRDWTTLDQYLFEFMIEPGMRATIVASSLSATLEMVREGRLALRQDEPFGRIWIRPGEGPGRG</sequence>
<dbReference type="AlphaFoldDB" id="A0A5B2V797"/>
<dbReference type="EMBL" id="VUOA01000036">
    <property type="protein sequence ID" value="KAA2235363.1"/>
    <property type="molecule type" value="Genomic_DNA"/>
</dbReference>
<keyword evidence="3" id="KW-1185">Reference proteome</keyword>
<dbReference type="Proteomes" id="UP000323142">
    <property type="component" value="Unassembled WGS sequence"/>
</dbReference>
<dbReference type="OrthoDB" id="9793741at2"/>
<dbReference type="InterPro" id="IPR003768">
    <property type="entry name" value="ScpA"/>
</dbReference>
<accession>A0A5B2V797</accession>
<comment type="caution">
    <text evidence="2">The sequence shown here is derived from an EMBL/GenBank/DDBJ whole genome shotgun (WGS) entry which is preliminary data.</text>
</comment>
<organism evidence="2 3">
    <name type="scientific">Salinarimonas soli</name>
    <dbReference type="NCBI Taxonomy" id="1638099"/>
    <lineage>
        <taxon>Bacteria</taxon>
        <taxon>Pseudomonadati</taxon>
        <taxon>Pseudomonadota</taxon>
        <taxon>Alphaproteobacteria</taxon>
        <taxon>Hyphomicrobiales</taxon>
        <taxon>Salinarimonadaceae</taxon>
        <taxon>Salinarimonas</taxon>
    </lineage>
</organism>
<evidence type="ECO:0000313" key="2">
    <source>
        <dbReference type="EMBL" id="KAA2235363.1"/>
    </source>
</evidence>